<dbReference type="Proteomes" id="UP001273136">
    <property type="component" value="Unassembled WGS sequence"/>
</dbReference>
<comment type="caution">
    <text evidence="2">The sequence shown here is derived from an EMBL/GenBank/DDBJ whole genome shotgun (WGS) entry which is preliminary data.</text>
</comment>
<dbReference type="RefSeq" id="WP_338093997.1">
    <property type="nucleotide sequence ID" value="NZ_JAWDKA010000004.1"/>
</dbReference>
<evidence type="ECO:0000313" key="2">
    <source>
        <dbReference type="EMBL" id="MDV0441593.1"/>
    </source>
</evidence>
<evidence type="ECO:0000259" key="1">
    <source>
        <dbReference type="Pfam" id="PF02026"/>
    </source>
</evidence>
<proteinExistence type="predicted"/>
<gene>
    <name evidence="2" type="ORF">McpAg1_07990</name>
</gene>
<feature type="domain" description="Ryanodine receptor Ryr" evidence="1">
    <location>
        <begin position="227"/>
        <end position="294"/>
    </location>
</feature>
<sequence>MNPTTSVSLTLTQKITELCLSLPELIFLIGDDSFILDTAEVFTKLGHFCHPLVIIVFADSPEAVRDKIVARLPILHPDTQKKEQETIRHLTGISDACLPLPAITFKKLTDLTISPIQNTKYAVIIDRNHLDQTKFISSKTSILTEEITDIGETDQTEFIAQAVHSRYAHKHHKPIHWNELTPTQQDQNICQAAHHLIKFAILGYRICPGEDPKKWNQLQQQLTTEGISFLAELEHNRWWAVMLANGWHLNERRDDQQMLHPDMIPYSCLNQEAKQKDIDAFESIQMIYQKTGYHPEKYKPKTNSEN</sequence>
<name>A0AAE4MD95_9EURY</name>
<dbReference type="EMBL" id="JAWDKA010000004">
    <property type="protein sequence ID" value="MDV0441593.1"/>
    <property type="molecule type" value="Genomic_DNA"/>
</dbReference>
<dbReference type="AlphaFoldDB" id="A0AAE4MD95"/>
<evidence type="ECO:0000313" key="3">
    <source>
        <dbReference type="Proteomes" id="UP001273136"/>
    </source>
</evidence>
<reference evidence="2" key="1">
    <citation type="submission" date="2023-06" db="EMBL/GenBank/DDBJ databases">
        <title>Genome sequence of Methancorpusculaceae sp. Ag1.</title>
        <authorList>
            <person name="Protasov E."/>
            <person name="Platt K."/>
            <person name="Poehlein A."/>
            <person name="Daniel R."/>
            <person name="Brune A."/>
        </authorList>
    </citation>
    <scope>NUCLEOTIDE SEQUENCE</scope>
    <source>
        <strain evidence="2">Ag1</strain>
    </source>
</reference>
<protein>
    <recommendedName>
        <fullName evidence="1">Ryanodine receptor Ryr domain-containing protein</fullName>
    </recommendedName>
</protein>
<organism evidence="2 3">
    <name type="scientific">Methanorbis furvi</name>
    <dbReference type="NCBI Taxonomy" id="3028299"/>
    <lineage>
        <taxon>Archaea</taxon>
        <taxon>Methanobacteriati</taxon>
        <taxon>Methanobacteriota</taxon>
        <taxon>Stenosarchaea group</taxon>
        <taxon>Methanomicrobia</taxon>
        <taxon>Methanomicrobiales</taxon>
        <taxon>Methanocorpusculaceae</taxon>
        <taxon>Methanorbis</taxon>
    </lineage>
</organism>
<keyword evidence="3" id="KW-1185">Reference proteome</keyword>
<accession>A0AAE4MD95</accession>
<dbReference type="Gene3D" id="6.20.350.10">
    <property type="match status" value="1"/>
</dbReference>
<dbReference type="InterPro" id="IPR003032">
    <property type="entry name" value="Ryanodine_rcpt"/>
</dbReference>
<dbReference type="Pfam" id="PF02026">
    <property type="entry name" value="RyR"/>
    <property type="match status" value="1"/>
</dbReference>